<dbReference type="AlphaFoldDB" id="A0AAD7AWV5"/>
<name>A0AAD7AWV5_9AGAR</name>
<dbReference type="EMBL" id="JARKIF010000227">
    <property type="protein sequence ID" value="KAJ7602430.1"/>
    <property type="molecule type" value="Genomic_DNA"/>
</dbReference>
<protein>
    <submittedName>
        <fullName evidence="1">Uncharacterized protein</fullName>
    </submittedName>
</protein>
<sequence>MAPPSITNVLTTVANLNATNWTKFGKGFRIFLLRLDALWVVDGHGDGVTPSADQRTLDCMLVPYLYSKVIGEFQYLVEDATSASAAWTALKDHFEKSNMTNRFFAHGELHAIIHDPSKEISVYIRAFSDLILLNFHPSFHGVCTIRLARTTEPSLEEIMNLLTAYPGIKQESNEISGLACAVHTPST</sequence>
<dbReference type="Proteomes" id="UP001221142">
    <property type="component" value="Unassembled WGS sequence"/>
</dbReference>
<evidence type="ECO:0000313" key="1">
    <source>
        <dbReference type="EMBL" id="KAJ7602430.1"/>
    </source>
</evidence>
<gene>
    <name evidence="1" type="ORF">FB45DRAFT_1047003</name>
</gene>
<organism evidence="1 2">
    <name type="scientific">Roridomyces roridus</name>
    <dbReference type="NCBI Taxonomy" id="1738132"/>
    <lineage>
        <taxon>Eukaryota</taxon>
        <taxon>Fungi</taxon>
        <taxon>Dikarya</taxon>
        <taxon>Basidiomycota</taxon>
        <taxon>Agaricomycotina</taxon>
        <taxon>Agaricomycetes</taxon>
        <taxon>Agaricomycetidae</taxon>
        <taxon>Agaricales</taxon>
        <taxon>Marasmiineae</taxon>
        <taxon>Mycenaceae</taxon>
        <taxon>Roridomyces</taxon>
    </lineage>
</organism>
<proteinExistence type="predicted"/>
<comment type="caution">
    <text evidence="1">The sequence shown here is derived from an EMBL/GenBank/DDBJ whole genome shotgun (WGS) entry which is preliminary data.</text>
</comment>
<reference evidence="1" key="1">
    <citation type="submission" date="2023-03" db="EMBL/GenBank/DDBJ databases">
        <title>Massive genome expansion in bonnet fungi (Mycena s.s.) driven by repeated elements and novel gene families across ecological guilds.</title>
        <authorList>
            <consortium name="Lawrence Berkeley National Laboratory"/>
            <person name="Harder C.B."/>
            <person name="Miyauchi S."/>
            <person name="Viragh M."/>
            <person name="Kuo A."/>
            <person name="Thoen E."/>
            <person name="Andreopoulos B."/>
            <person name="Lu D."/>
            <person name="Skrede I."/>
            <person name="Drula E."/>
            <person name="Henrissat B."/>
            <person name="Morin E."/>
            <person name="Kohler A."/>
            <person name="Barry K."/>
            <person name="LaButti K."/>
            <person name="Morin E."/>
            <person name="Salamov A."/>
            <person name="Lipzen A."/>
            <person name="Mereny Z."/>
            <person name="Hegedus B."/>
            <person name="Baldrian P."/>
            <person name="Stursova M."/>
            <person name="Weitz H."/>
            <person name="Taylor A."/>
            <person name="Grigoriev I.V."/>
            <person name="Nagy L.G."/>
            <person name="Martin F."/>
            <person name="Kauserud H."/>
        </authorList>
    </citation>
    <scope>NUCLEOTIDE SEQUENCE</scope>
    <source>
        <strain evidence="1">9284</strain>
    </source>
</reference>
<keyword evidence="2" id="KW-1185">Reference proteome</keyword>
<accession>A0AAD7AWV5</accession>
<evidence type="ECO:0000313" key="2">
    <source>
        <dbReference type="Proteomes" id="UP001221142"/>
    </source>
</evidence>